<dbReference type="SUPFAM" id="SSF56281">
    <property type="entry name" value="Metallo-hydrolase/oxidoreductase"/>
    <property type="match status" value="1"/>
</dbReference>
<dbReference type="InterPro" id="IPR050698">
    <property type="entry name" value="MBL"/>
</dbReference>
<dbReference type="InterPro" id="IPR026360">
    <property type="entry name" value="Xnuc_lig_assoc"/>
</dbReference>
<dbReference type="PANTHER" id="PTHR11203">
    <property type="entry name" value="CLEAVAGE AND POLYADENYLATION SPECIFICITY FACTOR FAMILY MEMBER"/>
    <property type="match status" value="1"/>
</dbReference>
<sequence>MNPDRFDSWLKIDAKGLYCRPGGFYIDPHSAVRNAVVTHGHSDHARPGHGAVLATKETLAIMRARLGELAPRLPQEAAYGEPVSIGDVTVTLFPAGHVLGSAQVLIEYEGVRAVVSGDYKRSADPTCAPFELIPCDLFVTEATFALPVFQHGDARGEAAKLLRSVAQFPERTHVVGAYGLGKSQRLIALLRAEGYDRPIYLHGALQACCDLYESFGVALGALEPATGAKREMLKGQIVLAPPSAIADRWSRRLPDPLTSFASGWMRVRARARQQGIELPLVISDHADWRELTDTIAETGAREVWVTHGREDALLHHIRSTGRRGRALALIGREDEDQ</sequence>
<comment type="caution">
    <text evidence="1">The sequence shown here is derived from an EMBL/GenBank/DDBJ whole genome shotgun (WGS) entry which is preliminary data.</text>
</comment>
<protein>
    <submittedName>
        <fullName evidence="1">DNA ligase-associated DEXH box helicase</fullName>
    </submittedName>
</protein>
<dbReference type="OrthoDB" id="9803916at2"/>
<dbReference type="InterPro" id="IPR036866">
    <property type="entry name" value="RibonucZ/Hydroxyglut_hydro"/>
</dbReference>
<reference evidence="1 2" key="1">
    <citation type="journal article" date="2016" name="Environ. Microbiol.">
        <title>New Methyloceanibacter diversity from North Sea sediments includes methanotroph containing solely the soluble methane monooxygenase.</title>
        <authorList>
            <person name="Vekeman B."/>
            <person name="Kerckhof F.M."/>
            <person name="Cremers G."/>
            <person name="de Vos P."/>
            <person name="Vandamme P."/>
            <person name="Boon N."/>
            <person name="Op den Camp H.J."/>
            <person name="Heylen K."/>
        </authorList>
    </citation>
    <scope>NUCLEOTIDE SEQUENCE [LARGE SCALE GENOMIC DNA]</scope>
    <source>
        <strain evidence="1 2">R-67175</strain>
    </source>
</reference>
<keyword evidence="1" id="KW-0436">Ligase</keyword>
<evidence type="ECO:0000313" key="2">
    <source>
        <dbReference type="Proteomes" id="UP000094472"/>
    </source>
</evidence>
<dbReference type="NCBIfam" id="TIGR04122">
    <property type="entry name" value="Xnuc_lig_assoc"/>
    <property type="match status" value="1"/>
</dbReference>
<keyword evidence="2" id="KW-1185">Reference proteome</keyword>
<name>A0A1E3W6W4_9HYPH</name>
<dbReference type="AlphaFoldDB" id="A0A1E3W6W4"/>
<dbReference type="GO" id="GO:0016874">
    <property type="term" value="F:ligase activity"/>
    <property type="evidence" value="ECO:0007669"/>
    <property type="project" value="UniProtKB-KW"/>
</dbReference>
<gene>
    <name evidence="1" type="ORF">AUC69_06260</name>
</gene>
<evidence type="ECO:0000313" key="1">
    <source>
        <dbReference type="EMBL" id="ODS01568.1"/>
    </source>
</evidence>
<dbReference type="Gene3D" id="3.60.15.10">
    <property type="entry name" value="Ribonuclease Z/Hydroxyacylglutathione hydrolase-like"/>
    <property type="match status" value="1"/>
</dbReference>
<dbReference type="Proteomes" id="UP000094472">
    <property type="component" value="Unassembled WGS sequence"/>
</dbReference>
<organism evidence="1 2">
    <name type="scientific">Methyloceanibacter superfactus</name>
    <dbReference type="NCBI Taxonomy" id="1774969"/>
    <lineage>
        <taxon>Bacteria</taxon>
        <taxon>Pseudomonadati</taxon>
        <taxon>Pseudomonadota</taxon>
        <taxon>Alphaproteobacteria</taxon>
        <taxon>Hyphomicrobiales</taxon>
        <taxon>Hyphomicrobiaceae</taxon>
        <taxon>Methyloceanibacter</taxon>
    </lineage>
</organism>
<dbReference type="GO" id="GO:0004521">
    <property type="term" value="F:RNA endonuclease activity"/>
    <property type="evidence" value="ECO:0007669"/>
    <property type="project" value="TreeGrafter"/>
</dbReference>
<accession>A0A1E3W6W4</accession>
<dbReference type="PANTHER" id="PTHR11203:SF49">
    <property type="entry name" value="BLL1145 PROTEIN"/>
    <property type="match status" value="1"/>
</dbReference>
<dbReference type="EMBL" id="LPWF01000005">
    <property type="protein sequence ID" value="ODS01568.1"/>
    <property type="molecule type" value="Genomic_DNA"/>
</dbReference>
<dbReference type="RefSeq" id="WP_069440725.1">
    <property type="nucleotide sequence ID" value="NZ_LPWF01000005.1"/>
</dbReference>
<proteinExistence type="predicted"/>
<dbReference type="STRING" id="1774969.AUC69_06260"/>